<protein>
    <submittedName>
        <fullName evidence="1">Uncharacterized protein</fullName>
    </submittedName>
</protein>
<evidence type="ECO:0000313" key="2">
    <source>
        <dbReference type="Proteomes" id="UP000186309"/>
    </source>
</evidence>
<sequence length="80" mass="8768">MTAKLAETQLWQHNLVSLIRSGLFLRAETGECYGLFTVVGVYTDQSKSAPLAKYSDARRARDAADIVNRLALVPPTAESN</sequence>
<reference evidence="2" key="1">
    <citation type="submission" date="2016-12" db="EMBL/GenBank/DDBJ databases">
        <title>Comparative genomics of four Isosphaeraceae planctomycetes: a common pool of plasmids and glycoside hydrolase genes.</title>
        <authorList>
            <person name="Ivanova A."/>
        </authorList>
    </citation>
    <scope>NUCLEOTIDE SEQUENCE [LARGE SCALE GENOMIC DNA]</scope>
    <source>
        <strain evidence="2">PX4</strain>
    </source>
</reference>
<dbReference type="EMBL" id="CP019082">
    <property type="protein sequence ID" value="APW64006.1"/>
    <property type="molecule type" value="Genomic_DNA"/>
</dbReference>
<name>A0A1U7CYM5_9BACT</name>
<dbReference type="AlphaFoldDB" id="A0A1U7CYM5"/>
<gene>
    <name evidence="1" type="ORF">BSF38_05595</name>
</gene>
<organism evidence="1 2">
    <name type="scientific">Paludisphaera borealis</name>
    <dbReference type="NCBI Taxonomy" id="1387353"/>
    <lineage>
        <taxon>Bacteria</taxon>
        <taxon>Pseudomonadati</taxon>
        <taxon>Planctomycetota</taxon>
        <taxon>Planctomycetia</taxon>
        <taxon>Isosphaerales</taxon>
        <taxon>Isosphaeraceae</taxon>
        <taxon>Paludisphaera</taxon>
    </lineage>
</organism>
<accession>A0A1U7CYM5</accession>
<dbReference type="OrthoDB" id="288634at2"/>
<dbReference type="Proteomes" id="UP000186309">
    <property type="component" value="Chromosome"/>
</dbReference>
<evidence type="ECO:0000313" key="1">
    <source>
        <dbReference type="EMBL" id="APW64006.1"/>
    </source>
</evidence>
<dbReference type="KEGG" id="pbor:BSF38_05595"/>
<keyword evidence="2" id="KW-1185">Reference proteome</keyword>
<proteinExistence type="predicted"/>
<dbReference type="RefSeq" id="WP_076350295.1">
    <property type="nucleotide sequence ID" value="NZ_CP019082.1"/>
</dbReference>